<evidence type="ECO:0000256" key="7">
    <source>
        <dbReference type="ARBA" id="ARBA00023170"/>
    </source>
</evidence>
<feature type="transmembrane region" description="Helical" evidence="9">
    <location>
        <begin position="65"/>
        <end position="86"/>
    </location>
</feature>
<dbReference type="AlphaFoldDB" id="A0A7E5VRM9"/>
<evidence type="ECO:0000313" key="11">
    <source>
        <dbReference type="RefSeq" id="XP_026730944.1"/>
    </source>
</evidence>
<keyword evidence="8 9" id="KW-0807">Transducer</keyword>
<reference evidence="11" key="1">
    <citation type="submission" date="2025-08" db="UniProtKB">
        <authorList>
            <consortium name="RefSeq"/>
        </authorList>
    </citation>
    <scope>IDENTIFICATION</scope>
</reference>
<dbReference type="GO" id="GO:0007165">
    <property type="term" value="P:signal transduction"/>
    <property type="evidence" value="ECO:0007669"/>
    <property type="project" value="UniProtKB-KW"/>
</dbReference>
<keyword evidence="4 9" id="KW-0552">Olfaction</keyword>
<dbReference type="GO" id="GO:0005549">
    <property type="term" value="F:odorant binding"/>
    <property type="evidence" value="ECO:0007669"/>
    <property type="project" value="InterPro"/>
</dbReference>
<dbReference type="OrthoDB" id="8185860at2759"/>
<dbReference type="GeneID" id="113496059"/>
<evidence type="ECO:0000313" key="10">
    <source>
        <dbReference type="Proteomes" id="UP000322000"/>
    </source>
</evidence>
<keyword evidence="3 9" id="KW-0812">Transmembrane</keyword>
<keyword evidence="6 9" id="KW-0472">Membrane</keyword>
<dbReference type="KEGG" id="tnl:113496059"/>
<gene>
    <name evidence="11" type="primary">LOC113496059</name>
</gene>
<dbReference type="GO" id="GO:0004984">
    <property type="term" value="F:olfactory receptor activity"/>
    <property type="evidence" value="ECO:0007669"/>
    <property type="project" value="InterPro"/>
</dbReference>
<feature type="transmembrane region" description="Helical" evidence="9">
    <location>
        <begin position="222"/>
        <end position="246"/>
    </location>
</feature>
<feature type="transmembrane region" description="Helical" evidence="9">
    <location>
        <begin position="305"/>
        <end position="324"/>
    </location>
</feature>
<comment type="subcellular location">
    <subcellularLocation>
        <location evidence="9">Cell membrane</location>
        <topology evidence="9">Multi-pass membrane protein</topology>
    </subcellularLocation>
    <subcellularLocation>
        <location evidence="1">Membrane</location>
        <topology evidence="1">Multi-pass membrane protein</topology>
    </subcellularLocation>
</comment>
<evidence type="ECO:0000256" key="1">
    <source>
        <dbReference type="ARBA" id="ARBA00004141"/>
    </source>
</evidence>
<evidence type="ECO:0000256" key="5">
    <source>
        <dbReference type="ARBA" id="ARBA00022989"/>
    </source>
</evidence>
<evidence type="ECO:0000256" key="9">
    <source>
        <dbReference type="RuleBase" id="RU351113"/>
    </source>
</evidence>
<dbReference type="CTD" id="100127038"/>
<dbReference type="PANTHER" id="PTHR21137:SF44">
    <property type="entry name" value="ODORANT RECEPTOR 13A-RELATED"/>
    <property type="match status" value="1"/>
</dbReference>
<dbReference type="InParanoid" id="A0A7E5VRM9"/>
<dbReference type="RefSeq" id="XP_026730944.1">
    <property type="nucleotide sequence ID" value="XM_026875143.1"/>
</dbReference>
<proteinExistence type="inferred from homology"/>
<name>A0A7E5VRM9_TRINI</name>
<feature type="transmembrane region" description="Helical" evidence="9">
    <location>
        <begin position="157"/>
        <end position="178"/>
    </location>
</feature>
<keyword evidence="7 9" id="KW-0675">Receptor</keyword>
<dbReference type="FunCoup" id="A0A7E5VRM9">
    <property type="interactions" value="23"/>
</dbReference>
<evidence type="ECO:0000256" key="8">
    <source>
        <dbReference type="ARBA" id="ARBA00023224"/>
    </source>
</evidence>
<dbReference type="GO" id="GO:0005886">
    <property type="term" value="C:plasma membrane"/>
    <property type="evidence" value="ECO:0007669"/>
    <property type="project" value="UniProtKB-SubCell"/>
</dbReference>
<protein>
    <recommendedName>
        <fullName evidence="9">Odorant receptor</fullName>
    </recommendedName>
</protein>
<dbReference type="Pfam" id="PF02949">
    <property type="entry name" value="7tm_6"/>
    <property type="match status" value="1"/>
</dbReference>
<evidence type="ECO:0000256" key="6">
    <source>
        <dbReference type="ARBA" id="ARBA00023136"/>
    </source>
</evidence>
<comment type="caution">
    <text evidence="9">Lacks conserved residue(s) required for the propagation of feature annotation.</text>
</comment>
<evidence type="ECO:0000256" key="2">
    <source>
        <dbReference type="ARBA" id="ARBA00022606"/>
    </source>
</evidence>
<feature type="transmembrane region" description="Helical" evidence="9">
    <location>
        <begin position="98"/>
        <end position="119"/>
    </location>
</feature>
<keyword evidence="10" id="KW-1185">Reference proteome</keyword>
<sequence length="427" mass="49474">MTEKSIISNSDLIEEDTFVHTMATQEEPLLIVKTIHRIEFLFRCVGINIKSSEKTRSDYIRNRSVYIFNFIWLNIDLAGAVVWFLAGIANSKSFTELTYVSPCITLSFLGNFKSLYLIFRENNVDKLIEVLKNLEIKERSRENDEEKDKIIKTEHNFVSTVISVLNVFYFVLVVAFALSPVSLVALKYFTTNEVELLLPFLILYPFDAYDLKYWPWVYLRQIWSEVIVVVGICATDYMFYIFCTYIRMQFRLLRHNIEKMIPSDGNNHVRDNKELREHFVGMIKWHQDLISSTNILESVYTRSTLLNFVSSSVLICLTGFNVLAISDVAIVVTFLSFLFMSLLQIFFLCFFGDLLIASSMEVGDAVYNCRWYLADTSLGKDLLLVQTRAQTPCKLTASNFSEVNLKAFMKILSTAWSYFALLQTLYK</sequence>
<dbReference type="Proteomes" id="UP000322000">
    <property type="component" value="Chromosome 7"/>
</dbReference>
<dbReference type="InterPro" id="IPR004117">
    <property type="entry name" value="7tm6_olfct_rcpt"/>
</dbReference>
<organism evidence="10 11">
    <name type="scientific">Trichoplusia ni</name>
    <name type="common">Cabbage looper</name>
    <dbReference type="NCBI Taxonomy" id="7111"/>
    <lineage>
        <taxon>Eukaryota</taxon>
        <taxon>Metazoa</taxon>
        <taxon>Ecdysozoa</taxon>
        <taxon>Arthropoda</taxon>
        <taxon>Hexapoda</taxon>
        <taxon>Insecta</taxon>
        <taxon>Pterygota</taxon>
        <taxon>Neoptera</taxon>
        <taxon>Endopterygota</taxon>
        <taxon>Lepidoptera</taxon>
        <taxon>Glossata</taxon>
        <taxon>Ditrysia</taxon>
        <taxon>Noctuoidea</taxon>
        <taxon>Noctuidae</taxon>
        <taxon>Plusiinae</taxon>
        <taxon>Trichoplusia</taxon>
    </lineage>
</organism>
<dbReference type="PANTHER" id="PTHR21137">
    <property type="entry name" value="ODORANT RECEPTOR"/>
    <property type="match status" value="1"/>
</dbReference>
<accession>A0A7E5VRM9</accession>
<keyword evidence="5 9" id="KW-1133">Transmembrane helix</keyword>
<evidence type="ECO:0000256" key="3">
    <source>
        <dbReference type="ARBA" id="ARBA00022692"/>
    </source>
</evidence>
<feature type="transmembrane region" description="Helical" evidence="9">
    <location>
        <begin position="330"/>
        <end position="351"/>
    </location>
</feature>
<evidence type="ECO:0000256" key="4">
    <source>
        <dbReference type="ARBA" id="ARBA00022725"/>
    </source>
</evidence>
<keyword evidence="2 9" id="KW-0716">Sensory transduction</keyword>
<comment type="similarity">
    <text evidence="9">Belongs to the insect chemoreceptor superfamily. Heteromeric odorant receptor channel (TC 1.A.69) family.</text>
</comment>